<dbReference type="EMBL" id="KI545974">
    <property type="protein sequence ID" value="EST48903.1"/>
    <property type="molecule type" value="Genomic_DNA"/>
</dbReference>
<sequence>MWLFARASWWRKYPAESCAAGLCATGAAQSLNYDSAYQSSKCGEAVQAVSANWRISQPRTSSFTNHAVGNCRIIVAYAPVEYARLQFKVGCIRKLQMLNFTRSGQLLQVGAVRMVQVYAKRRGTWCVVICLSEFCVIAAKIYCNIVCSQMVSLDK</sequence>
<gene>
    <name evidence="1" type="ORF">SS50377_10876</name>
</gene>
<accession>V6LXC7</accession>
<organism evidence="1">
    <name type="scientific">Spironucleus salmonicida</name>
    <dbReference type="NCBI Taxonomy" id="348837"/>
    <lineage>
        <taxon>Eukaryota</taxon>
        <taxon>Metamonada</taxon>
        <taxon>Diplomonadida</taxon>
        <taxon>Hexamitidae</taxon>
        <taxon>Hexamitinae</taxon>
        <taxon>Spironucleus</taxon>
    </lineage>
</organism>
<dbReference type="AlphaFoldDB" id="V6LXC7"/>
<evidence type="ECO:0000313" key="1">
    <source>
        <dbReference type="EMBL" id="EST48903.1"/>
    </source>
</evidence>
<proteinExistence type="predicted"/>
<name>V6LXC7_9EUKA</name>
<protein>
    <submittedName>
        <fullName evidence="1">Uncharacterized protein</fullName>
    </submittedName>
</protein>
<reference evidence="1" key="1">
    <citation type="journal article" date="2014" name="PLoS Genet.">
        <title>The Genome of Spironucleus salmonicida Highlights a Fish Pathogen Adapted to Fluctuating Environments.</title>
        <authorList>
            <person name="Xu F."/>
            <person name="Jerlstrom-Hultqvist J."/>
            <person name="Einarsson E."/>
            <person name="Astvaldsson A."/>
            <person name="Svard S.G."/>
            <person name="Andersson J.O."/>
        </authorList>
    </citation>
    <scope>NUCLEOTIDE SEQUENCE</scope>
</reference>